<dbReference type="Gene3D" id="1.10.1670.10">
    <property type="entry name" value="Helix-hairpin-Helix base-excision DNA repair enzymes (C-terminal)"/>
    <property type="match status" value="1"/>
</dbReference>
<dbReference type="Proteomes" id="UP000277582">
    <property type="component" value="Unassembled WGS sequence"/>
</dbReference>
<dbReference type="GO" id="GO:0016829">
    <property type="term" value="F:lyase activity"/>
    <property type="evidence" value="ECO:0007669"/>
    <property type="project" value="UniProtKB-KW"/>
</dbReference>
<gene>
    <name evidence="1" type="ORF">D6D85_15430</name>
</gene>
<dbReference type="GO" id="GO:0006281">
    <property type="term" value="P:DNA repair"/>
    <property type="evidence" value="ECO:0007669"/>
    <property type="project" value="InterPro"/>
</dbReference>
<organism evidence="1 2">
    <name type="scientific">Candidatus Methanodesulfokora washburnensis</name>
    <dbReference type="NCBI Taxonomy" id="2478471"/>
    <lineage>
        <taxon>Archaea</taxon>
        <taxon>Thermoproteota</taxon>
        <taxon>Candidatus Korarchaeia</taxon>
        <taxon>Candidatus Korarchaeia incertae sedis</taxon>
        <taxon>Candidatus Methanodesulfokora</taxon>
    </lineage>
</organism>
<protein>
    <submittedName>
        <fullName evidence="1">DNA lyase</fullName>
    </submittedName>
</protein>
<name>A0A429GD88_9CREN</name>
<keyword evidence="1" id="KW-0456">Lyase</keyword>
<dbReference type="SUPFAM" id="SSF48150">
    <property type="entry name" value="DNA-glycosylase"/>
    <property type="match status" value="1"/>
</dbReference>
<dbReference type="EMBL" id="RCOS01000170">
    <property type="protein sequence ID" value="RSN71723.1"/>
    <property type="molecule type" value="Genomic_DNA"/>
</dbReference>
<sequence>MKIEIKPVDLDLTLYPSFVLSIFNQLNGTYVKAAGRKKGCRMKVEGKFLLTECEEALYWSGAWFMEVLDSEETGLSWLVDLLREQYPKLGLSVDPQDPLHILIPVFLSQSTSYHGNVVKWSRRMWEMTDDPFKAAEIAPKIAGSYQLRRLHESFPCLSSAISRDIWATRIEMMKCRYCGPKIADAFLLFGIADTTSAPVDRHFTSMARKLELWDFELPRQSMCRKYGCPSCPANRKCIRWIASESFGKLTGWVQTAFYLHEKLYCSKKLCQECMLRSECNLKSD</sequence>
<dbReference type="InterPro" id="IPR011257">
    <property type="entry name" value="DNA_glycosylase"/>
</dbReference>
<comment type="caution">
    <text evidence="1">The sequence shown here is derived from an EMBL/GenBank/DDBJ whole genome shotgun (WGS) entry which is preliminary data.</text>
</comment>
<evidence type="ECO:0000313" key="1">
    <source>
        <dbReference type="EMBL" id="RSN71723.1"/>
    </source>
</evidence>
<dbReference type="AlphaFoldDB" id="A0A429GD88"/>
<proteinExistence type="predicted"/>
<keyword evidence="2" id="KW-1185">Reference proteome</keyword>
<dbReference type="RefSeq" id="WP_125672853.1">
    <property type="nucleotide sequence ID" value="NZ_RCOS01000170.1"/>
</dbReference>
<reference evidence="1 2" key="1">
    <citation type="submission" date="2018-10" db="EMBL/GenBank/DDBJ databases">
        <title>Co-occurring genomic capacity for anaerobic methane metabolism and dissimilatory sulfite reduction discovered in the Korarchaeota.</title>
        <authorList>
            <person name="Mckay L.J."/>
            <person name="Dlakic M."/>
            <person name="Fields M.W."/>
            <person name="Delmont T.O."/>
            <person name="Eren A.M."/>
            <person name="Jay Z.J."/>
            <person name="Klingelsmith K.B."/>
            <person name="Rusch D.B."/>
            <person name="Inskeep W.P."/>
        </authorList>
    </citation>
    <scope>NUCLEOTIDE SEQUENCE [LARGE SCALE GENOMIC DNA]</scope>
    <source>
        <strain evidence="1 2">MDKW</strain>
    </source>
</reference>
<evidence type="ECO:0000313" key="2">
    <source>
        <dbReference type="Proteomes" id="UP000277582"/>
    </source>
</evidence>
<dbReference type="InterPro" id="IPR023170">
    <property type="entry name" value="HhH_base_excis_C"/>
</dbReference>
<accession>A0A429GD88</accession>
<dbReference type="Gene3D" id="1.10.340.30">
    <property type="entry name" value="Hypothetical protein, domain 2"/>
    <property type="match status" value="1"/>
</dbReference>
<dbReference type="OrthoDB" id="19248at2157"/>